<dbReference type="EMBL" id="EQ983411">
    <property type="protein sequence ID" value="EEF24114.1"/>
    <property type="molecule type" value="Genomic_DNA"/>
</dbReference>
<proteinExistence type="predicted"/>
<organism evidence="1 2">
    <name type="scientific">Ricinus communis</name>
    <name type="common">Castor bean</name>
    <dbReference type="NCBI Taxonomy" id="3988"/>
    <lineage>
        <taxon>Eukaryota</taxon>
        <taxon>Viridiplantae</taxon>
        <taxon>Streptophyta</taxon>
        <taxon>Embryophyta</taxon>
        <taxon>Tracheophyta</taxon>
        <taxon>Spermatophyta</taxon>
        <taxon>Magnoliopsida</taxon>
        <taxon>eudicotyledons</taxon>
        <taxon>Gunneridae</taxon>
        <taxon>Pentapetalae</taxon>
        <taxon>rosids</taxon>
        <taxon>fabids</taxon>
        <taxon>Malpighiales</taxon>
        <taxon>Euphorbiaceae</taxon>
        <taxon>Acalyphoideae</taxon>
        <taxon>Acalypheae</taxon>
        <taxon>Ricinus</taxon>
    </lineage>
</organism>
<dbReference type="AlphaFoldDB" id="B9TJ49"/>
<name>B9TJ49_RICCO</name>
<accession>B9TJ49</accession>
<evidence type="ECO:0000313" key="2">
    <source>
        <dbReference type="Proteomes" id="UP000008311"/>
    </source>
</evidence>
<dbReference type="Proteomes" id="UP000008311">
    <property type="component" value="Unassembled WGS sequence"/>
</dbReference>
<keyword evidence="2" id="KW-1185">Reference proteome</keyword>
<evidence type="ECO:0000313" key="1">
    <source>
        <dbReference type="EMBL" id="EEF24114.1"/>
    </source>
</evidence>
<sequence length="155" mass="16904">MTSLMRCITPRAVSGLARNSVTPAIRASSRLRRVAWPVIMMIGAYGFGLACELRTQCTNDNPSTGCIIRSVNTMSTSRSENSFSPSTPSPASRMRRTPADFRIADRMPRMLALSSMMSIVNARRSTALTTFSPRAIDVRVGARASTRRKGCDGRA</sequence>
<gene>
    <name evidence="1" type="ORF">RCOM_1905930</name>
</gene>
<dbReference type="InParanoid" id="B9TJ49"/>
<protein>
    <submittedName>
        <fullName evidence="1">Uncharacterized protein</fullName>
    </submittedName>
</protein>
<reference evidence="2" key="1">
    <citation type="journal article" date="2010" name="Nat. Biotechnol.">
        <title>Draft genome sequence of the oilseed species Ricinus communis.</title>
        <authorList>
            <person name="Chan A.P."/>
            <person name="Crabtree J."/>
            <person name="Zhao Q."/>
            <person name="Lorenzi H."/>
            <person name="Orvis J."/>
            <person name="Puiu D."/>
            <person name="Melake-Berhan A."/>
            <person name="Jones K.M."/>
            <person name="Redman J."/>
            <person name="Chen G."/>
            <person name="Cahoon E.B."/>
            <person name="Gedil M."/>
            <person name="Stanke M."/>
            <person name="Haas B.J."/>
            <person name="Wortman J.R."/>
            <person name="Fraser-Liggett C.M."/>
            <person name="Ravel J."/>
            <person name="Rabinowicz P.D."/>
        </authorList>
    </citation>
    <scope>NUCLEOTIDE SEQUENCE [LARGE SCALE GENOMIC DNA]</scope>
    <source>
        <strain evidence="2">cv. Hale</strain>
    </source>
</reference>